<comment type="caution">
    <text evidence="1">The sequence shown here is derived from an EMBL/GenBank/DDBJ whole genome shotgun (WGS) entry which is preliminary data.</text>
</comment>
<dbReference type="OrthoDB" id="1577640at2759"/>
<sequence>MWDSPRFLTRILSQSISLGSLCLHPSICRYLDSSFDAHLLQFPESVRSGNQICGRPCITYLSFSDFHLHLSKNNKVCGMECAWQGLASKACTRLSAYKTSFAIEAKKLTWQAIDAR</sequence>
<dbReference type="Proteomes" id="UP000246171">
    <property type="component" value="Unassembled WGS sequence"/>
</dbReference>
<dbReference type="RefSeq" id="XP_025389769.1">
    <property type="nucleotide sequence ID" value="XM_025526954.1"/>
</dbReference>
<gene>
    <name evidence="1" type="ORF">BO83DRAFT_239428</name>
</gene>
<reference evidence="1" key="1">
    <citation type="submission" date="2016-12" db="EMBL/GenBank/DDBJ databases">
        <title>The genomes of Aspergillus section Nigri reveals drivers in fungal speciation.</title>
        <authorList>
            <consortium name="DOE Joint Genome Institute"/>
            <person name="Vesth T.C."/>
            <person name="Nybo J."/>
            <person name="Theobald S."/>
            <person name="Brandl J."/>
            <person name="Frisvad J.C."/>
            <person name="Nielsen K.F."/>
            <person name="Lyhne E.K."/>
            <person name="Kogle M.E."/>
            <person name="Kuo A."/>
            <person name="Riley R."/>
            <person name="Clum A."/>
            <person name="Nolan M."/>
            <person name="Lipzen A."/>
            <person name="Salamov A."/>
            <person name="Henrissat B."/>
            <person name="Wiebenga A."/>
            <person name="De vries R.P."/>
            <person name="Grigoriev I.V."/>
            <person name="Mortensen U.H."/>
            <person name="Andersen M.R."/>
            <person name="Baker S.E."/>
        </authorList>
    </citation>
    <scope>NUCLEOTIDE SEQUENCE</scope>
    <source>
        <strain evidence="1">CBS 122712</strain>
    </source>
</reference>
<evidence type="ECO:0000313" key="1">
    <source>
        <dbReference type="EMBL" id="PWY76779.1"/>
    </source>
</evidence>
<dbReference type="VEuPathDB" id="FungiDB:BO83DRAFT_239428"/>
<dbReference type="AlphaFoldDB" id="A0A317VT89"/>
<organism evidence="1 2">
    <name type="scientific">Aspergillus eucalypticola (strain CBS 122712 / IBT 29274)</name>
    <dbReference type="NCBI Taxonomy" id="1448314"/>
    <lineage>
        <taxon>Eukaryota</taxon>
        <taxon>Fungi</taxon>
        <taxon>Dikarya</taxon>
        <taxon>Ascomycota</taxon>
        <taxon>Pezizomycotina</taxon>
        <taxon>Eurotiomycetes</taxon>
        <taxon>Eurotiomycetidae</taxon>
        <taxon>Eurotiales</taxon>
        <taxon>Aspergillaceae</taxon>
        <taxon>Aspergillus</taxon>
        <taxon>Aspergillus subgen. Circumdati</taxon>
    </lineage>
</organism>
<dbReference type="GeneID" id="37048916"/>
<name>A0A317VT89_ASPEC</name>
<evidence type="ECO:0000313" key="2">
    <source>
        <dbReference type="Proteomes" id="UP000246171"/>
    </source>
</evidence>
<accession>A0A317VT89</accession>
<keyword evidence="2" id="KW-1185">Reference proteome</keyword>
<dbReference type="EMBL" id="MSFU01000008">
    <property type="protein sequence ID" value="PWY76779.1"/>
    <property type="molecule type" value="Genomic_DNA"/>
</dbReference>
<proteinExistence type="predicted"/>
<protein>
    <submittedName>
        <fullName evidence="1">Uncharacterized protein</fullName>
    </submittedName>
</protein>